<evidence type="ECO:0000313" key="4">
    <source>
        <dbReference type="Proteomes" id="UP000651452"/>
    </source>
</evidence>
<reference evidence="3" key="1">
    <citation type="submission" date="2018-12" db="EMBL/GenBank/DDBJ databases">
        <authorList>
            <person name="Syme R.A."/>
            <person name="Farfan-Caceres L."/>
            <person name="Lichtenzveig J."/>
        </authorList>
    </citation>
    <scope>NUCLEOTIDE SEQUENCE</scope>
    <source>
        <strain evidence="3">Al4</strain>
    </source>
</reference>
<feature type="region of interest" description="Disordered" evidence="1">
    <location>
        <begin position="203"/>
        <end position="238"/>
    </location>
</feature>
<feature type="compositionally biased region" description="Low complexity" evidence="1">
    <location>
        <begin position="50"/>
        <end position="61"/>
    </location>
</feature>
<accession>A0A8H7IUC8</accession>
<sequence length="687" mass="76998">MTSLSNFANQDEANSNSNSSRRPPPPLPPRASQSNEMSSPPSYTSVMAMSSQDPRSSSTQSLVPDPTLDNTGRRRILLVYVHGFMGNETSFRSFPAHVHNLVTLTLAETHVVHTKIYPRYRARYSIEQARDQFSAWLAPHEDQWTDIILLGHSMGGLLAADVALLFRHRIVGIINFDVPFVGMHPGIIKAGLGSIFTKVPPPQDQILTPPSTGNKPSRMSTIFNPKPADPNYNPSFSNDVHLPARKGLENALHWFNKHSSGIREAGKGLIKSHFEFGSAMADYKELKDRYARVRALEEDDETKRSMGNPDVRSPPRIRFVNYYTASTGRPKKPKSPKSPSPSRQGSNSLQHRDSDMSGHHDLETSSSSRGNPTQSSSHVKEHGRGSVVSVASEEAPSETSSQENPPRHDKDQQTLPEIPPIPQEPPFVDLAQITDRKQRRAAERKYDEALEEYQKAVRARNKIINEREDIEEELEKQRQQKVTVPLPTPKPELTGEELRLEKERERMAREKARLEGKEYQPPTQDTTNSVQEDKGPETPGLESGLHTMQLGDQSSHSPYANYDFSRSAILSQASPNDQASIASSDYTSHTHETTETDSSDTKADKKDKKEKKLGKFCMLPPKDGSGHKDPTWIRVYMEGMDEVAAHTSLFFVNETYERLVGDVGARIEEWVREADSVRLVREMSGLE</sequence>
<feature type="domain" description="AB hydrolase-1" evidence="2">
    <location>
        <begin position="78"/>
        <end position="177"/>
    </location>
</feature>
<feature type="region of interest" description="Disordered" evidence="1">
    <location>
        <begin position="575"/>
        <end position="621"/>
    </location>
</feature>
<comment type="caution">
    <text evidence="3">The sequence shown here is derived from an EMBL/GenBank/DDBJ whole genome shotgun (WGS) entry which is preliminary data.</text>
</comment>
<organism evidence="3 4">
    <name type="scientific">Ascochyta lentis</name>
    <dbReference type="NCBI Taxonomy" id="205686"/>
    <lineage>
        <taxon>Eukaryota</taxon>
        <taxon>Fungi</taxon>
        <taxon>Dikarya</taxon>
        <taxon>Ascomycota</taxon>
        <taxon>Pezizomycotina</taxon>
        <taxon>Dothideomycetes</taxon>
        <taxon>Pleosporomycetidae</taxon>
        <taxon>Pleosporales</taxon>
        <taxon>Pleosporineae</taxon>
        <taxon>Didymellaceae</taxon>
        <taxon>Ascochyta</taxon>
    </lineage>
</organism>
<dbReference type="OrthoDB" id="3248508at2759"/>
<gene>
    <name evidence="3" type="ORF">EKO04_011188</name>
</gene>
<feature type="compositionally biased region" description="Basic and acidic residues" evidence="1">
    <location>
        <begin position="350"/>
        <end position="363"/>
    </location>
</feature>
<feature type="compositionally biased region" description="Polar residues" evidence="1">
    <location>
        <begin position="364"/>
        <end position="377"/>
    </location>
</feature>
<name>A0A8H7IUC8_9PLEO</name>
<dbReference type="Gene3D" id="3.40.50.1820">
    <property type="entry name" value="alpha/beta hydrolase"/>
    <property type="match status" value="1"/>
</dbReference>
<feature type="region of interest" description="Disordered" evidence="1">
    <location>
        <begin position="297"/>
        <end position="447"/>
    </location>
</feature>
<evidence type="ECO:0000259" key="2">
    <source>
        <dbReference type="Pfam" id="PF12697"/>
    </source>
</evidence>
<feature type="region of interest" description="Disordered" evidence="1">
    <location>
        <begin position="473"/>
        <end position="560"/>
    </location>
</feature>
<dbReference type="PANTHER" id="PTHR47842:SF3">
    <property type="entry name" value="DUF676 DOMAIN-CONTAINING PROTEIN"/>
    <property type="match status" value="1"/>
</dbReference>
<dbReference type="SUPFAM" id="SSF53474">
    <property type="entry name" value="alpha/beta-Hydrolases"/>
    <property type="match status" value="1"/>
</dbReference>
<feature type="region of interest" description="Disordered" evidence="1">
    <location>
        <begin position="1"/>
        <end position="68"/>
    </location>
</feature>
<dbReference type="PANTHER" id="PTHR47842">
    <property type="entry name" value="EXPRESSED PROTEIN"/>
    <property type="match status" value="1"/>
</dbReference>
<feature type="compositionally biased region" description="Polar residues" evidence="1">
    <location>
        <begin position="1"/>
        <end position="13"/>
    </location>
</feature>
<feature type="compositionally biased region" description="Basic and acidic residues" evidence="1">
    <location>
        <begin position="588"/>
        <end position="607"/>
    </location>
</feature>
<feature type="compositionally biased region" description="Basic and acidic residues" evidence="1">
    <location>
        <begin position="434"/>
        <end position="447"/>
    </location>
</feature>
<proteinExistence type="predicted"/>
<keyword evidence="4" id="KW-1185">Reference proteome</keyword>
<feature type="compositionally biased region" description="Polar residues" evidence="1">
    <location>
        <begin position="36"/>
        <end position="49"/>
    </location>
</feature>
<evidence type="ECO:0000256" key="1">
    <source>
        <dbReference type="SAM" id="MobiDB-lite"/>
    </source>
</evidence>
<feature type="compositionally biased region" description="Low complexity" evidence="1">
    <location>
        <begin position="386"/>
        <end position="401"/>
    </location>
</feature>
<protein>
    <recommendedName>
        <fullName evidence="2">AB hydrolase-1 domain-containing protein</fullName>
    </recommendedName>
</protein>
<evidence type="ECO:0000313" key="3">
    <source>
        <dbReference type="EMBL" id="KAF9690932.1"/>
    </source>
</evidence>
<dbReference type="InterPro" id="IPR000073">
    <property type="entry name" value="AB_hydrolase_1"/>
</dbReference>
<dbReference type="AlphaFoldDB" id="A0A8H7IUC8"/>
<feature type="compositionally biased region" description="Polar residues" evidence="1">
    <location>
        <begin position="521"/>
        <end position="530"/>
    </location>
</feature>
<dbReference type="Pfam" id="PF12697">
    <property type="entry name" value="Abhydrolase_6"/>
    <property type="match status" value="1"/>
</dbReference>
<reference evidence="3" key="2">
    <citation type="submission" date="2020-09" db="EMBL/GenBank/DDBJ databases">
        <title>Reference genome assembly for Australian Ascochyta lentis isolate Al4.</title>
        <authorList>
            <person name="Lee R.C."/>
            <person name="Farfan-Caceres L.M."/>
            <person name="Debler J.W."/>
            <person name="Williams A.H."/>
            <person name="Henares B.M."/>
        </authorList>
    </citation>
    <scope>NUCLEOTIDE SEQUENCE</scope>
    <source>
        <strain evidence="3">Al4</strain>
    </source>
</reference>
<dbReference type="Proteomes" id="UP000651452">
    <property type="component" value="Unassembled WGS sequence"/>
</dbReference>
<feature type="compositionally biased region" description="Polar residues" evidence="1">
    <location>
        <begin position="205"/>
        <end position="223"/>
    </location>
</feature>
<dbReference type="InterPro" id="IPR029058">
    <property type="entry name" value="AB_hydrolase_fold"/>
</dbReference>
<feature type="compositionally biased region" description="Basic and acidic residues" evidence="1">
    <location>
        <begin position="496"/>
        <end position="518"/>
    </location>
</feature>
<dbReference type="EMBL" id="RZGK01000022">
    <property type="protein sequence ID" value="KAF9690932.1"/>
    <property type="molecule type" value="Genomic_DNA"/>
</dbReference>